<accession>A0A0F9PJ37</accession>
<sequence length="180" mass="20135">MCKDLELTYKLSAEMYHGMALSLSTTIDNILQEPHFCNTHRSLNLLSLLEISVPLVATLKELITSITSLGPDHIQSITHELTIALATLTVGASKAINRIFLDNTLRGDFPKHLKPLDQLQGQTHKLKLILEGLKKLPTPQELDNWSLQEATDALTDMIQLCNDLDQTQVKKPENRVQGDM</sequence>
<organism evidence="1">
    <name type="scientific">marine sediment metagenome</name>
    <dbReference type="NCBI Taxonomy" id="412755"/>
    <lineage>
        <taxon>unclassified sequences</taxon>
        <taxon>metagenomes</taxon>
        <taxon>ecological metagenomes</taxon>
    </lineage>
</organism>
<protein>
    <submittedName>
        <fullName evidence="1">Uncharacterized protein</fullName>
    </submittedName>
</protein>
<name>A0A0F9PJ37_9ZZZZ</name>
<comment type="caution">
    <text evidence="1">The sequence shown here is derived from an EMBL/GenBank/DDBJ whole genome shotgun (WGS) entry which is preliminary data.</text>
</comment>
<dbReference type="EMBL" id="LAZR01002300">
    <property type="protein sequence ID" value="KKN31820.1"/>
    <property type="molecule type" value="Genomic_DNA"/>
</dbReference>
<evidence type="ECO:0000313" key="1">
    <source>
        <dbReference type="EMBL" id="KKN31820.1"/>
    </source>
</evidence>
<reference evidence="1" key="1">
    <citation type="journal article" date="2015" name="Nature">
        <title>Complex archaea that bridge the gap between prokaryotes and eukaryotes.</title>
        <authorList>
            <person name="Spang A."/>
            <person name="Saw J.H."/>
            <person name="Jorgensen S.L."/>
            <person name="Zaremba-Niedzwiedzka K."/>
            <person name="Martijn J."/>
            <person name="Lind A.E."/>
            <person name="van Eijk R."/>
            <person name="Schleper C."/>
            <person name="Guy L."/>
            <person name="Ettema T.J."/>
        </authorList>
    </citation>
    <scope>NUCLEOTIDE SEQUENCE</scope>
</reference>
<dbReference type="AlphaFoldDB" id="A0A0F9PJ37"/>
<gene>
    <name evidence="1" type="ORF">LCGC14_0820100</name>
</gene>
<proteinExistence type="predicted"/>